<proteinExistence type="predicted"/>
<gene>
    <name evidence="2" type="ORF">B0H67DRAFT_558337</name>
</gene>
<dbReference type="AlphaFoldDB" id="A0AA39ZSC5"/>
<keyword evidence="3" id="KW-1185">Reference proteome</keyword>
<evidence type="ECO:0000313" key="2">
    <source>
        <dbReference type="EMBL" id="KAK0702722.1"/>
    </source>
</evidence>
<comment type="caution">
    <text evidence="2">The sequence shown here is derived from an EMBL/GenBank/DDBJ whole genome shotgun (WGS) entry which is preliminary data.</text>
</comment>
<name>A0AA39ZSC5_9PEZI</name>
<accession>A0AA39ZSC5</accession>
<organism evidence="2 3">
    <name type="scientific">Lasiosphaeris hirsuta</name>
    <dbReference type="NCBI Taxonomy" id="260670"/>
    <lineage>
        <taxon>Eukaryota</taxon>
        <taxon>Fungi</taxon>
        <taxon>Dikarya</taxon>
        <taxon>Ascomycota</taxon>
        <taxon>Pezizomycotina</taxon>
        <taxon>Sordariomycetes</taxon>
        <taxon>Sordariomycetidae</taxon>
        <taxon>Sordariales</taxon>
        <taxon>Lasiosphaeriaceae</taxon>
        <taxon>Lasiosphaeris</taxon>
    </lineage>
</organism>
<reference evidence="2" key="1">
    <citation type="submission" date="2023-06" db="EMBL/GenBank/DDBJ databases">
        <title>Genome-scale phylogeny and comparative genomics of the fungal order Sordariales.</title>
        <authorList>
            <consortium name="Lawrence Berkeley National Laboratory"/>
            <person name="Hensen N."/>
            <person name="Bonometti L."/>
            <person name="Westerberg I."/>
            <person name="Brannstrom I.O."/>
            <person name="Guillou S."/>
            <person name="Cros-Aarteil S."/>
            <person name="Calhoun S."/>
            <person name="Haridas S."/>
            <person name="Kuo A."/>
            <person name="Mondo S."/>
            <person name="Pangilinan J."/>
            <person name="Riley R."/>
            <person name="Labutti K."/>
            <person name="Andreopoulos B."/>
            <person name="Lipzen A."/>
            <person name="Chen C."/>
            <person name="Yanf M."/>
            <person name="Daum C."/>
            <person name="Ng V."/>
            <person name="Clum A."/>
            <person name="Steindorff A."/>
            <person name="Ohm R."/>
            <person name="Martin F."/>
            <person name="Silar P."/>
            <person name="Natvig D."/>
            <person name="Lalanne C."/>
            <person name="Gautier V."/>
            <person name="Ament-Velasquez S.L."/>
            <person name="Kruys A."/>
            <person name="Hutchinson M.I."/>
            <person name="Powell A.J."/>
            <person name="Barry K."/>
            <person name="Miller A.N."/>
            <person name="Grigoriev I.V."/>
            <person name="Debuchy R."/>
            <person name="Gladieux P."/>
            <person name="Thoren M.H."/>
            <person name="Johannesson H."/>
        </authorList>
    </citation>
    <scope>NUCLEOTIDE SEQUENCE</scope>
    <source>
        <strain evidence="2">SMH4607-1</strain>
    </source>
</reference>
<protein>
    <submittedName>
        <fullName evidence="2">Uncharacterized protein</fullName>
    </submittedName>
</protein>
<sequence length="470" mass="52522">MQTIKRTPRADKEDGEEYIVTAALASDGPTQELILFKKGRTDYRLVPTEEIEGKVQPSPYRKEKRFNICVDKFVARYTLKDTPVVVDLYLQGHREPVTYKLKSLQDAWNFQRAITGYEVIGNSETFRSDARASTESPESPTSDNTTLAPFSIAASQRTVNTFLAMETVIQGGTLEQLEPPTAPVIATFGYSEKFYRCYILPVRRHLFIDRSACRCTLEGDGGDCKILVIHSSSGEKFEVLDHSTPDDARDAIKHWNLAIFRGPNRSVEYNDLAIVGRISCEKLQLVFQTAEERKSSRTLYRWLGASTSRPWSNTASIRTSAEHAGDHPKGPTRNVYGSPSSSAASALGATPRSFIPVSETPPTIGTLPAVSRLSLGWSRYTLDEPPVGGKGAPFRVDHKFTSQRNIQDYARIDADFGQTRLSSAASNDCRVASELWGIAFWYPREGKDRFKELVELEGSPGFYYYFGSFN</sequence>
<dbReference type="Proteomes" id="UP001172102">
    <property type="component" value="Unassembled WGS sequence"/>
</dbReference>
<evidence type="ECO:0000256" key="1">
    <source>
        <dbReference type="SAM" id="MobiDB-lite"/>
    </source>
</evidence>
<feature type="compositionally biased region" description="Polar residues" evidence="1">
    <location>
        <begin position="309"/>
        <end position="319"/>
    </location>
</feature>
<feature type="region of interest" description="Disordered" evidence="1">
    <location>
        <begin position="309"/>
        <end position="344"/>
    </location>
</feature>
<evidence type="ECO:0000313" key="3">
    <source>
        <dbReference type="Proteomes" id="UP001172102"/>
    </source>
</evidence>
<dbReference type="EMBL" id="JAUKUA010000008">
    <property type="protein sequence ID" value="KAK0702722.1"/>
    <property type="molecule type" value="Genomic_DNA"/>
</dbReference>
<feature type="compositionally biased region" description="Basic and acidic residues" evidence="1">
    <location>
        <begin position="320"/>
        <end position="329"/>
    </location>
</feature>